<dbReference type="InterPro" id="IPR036412">
    <property type="entry name" value="HAD-like_sf"/>
</dbReference>
<comment type="pathway">
    <text evidence="2">Organic acid metabolism; glycolate biosynthesis; glycolate from 2-phosphoglycolate: step 1/1.</text>
</comment>
<gene>
    <name evidence="5" type="primary">ppaX</name>
    <name evidence="5" type="ORF">SAMEA3906487_01584</name>
</gene>
<reference evidence="5 6" key="1">
    <citation type="submission" date="2016-04" db="EMBL/GenBank/DDBJ databases">
        <authorList>
            <consortium name="Pathogen Informatics"/>
        </authorList>
    </citation>
    <scope>NUCLEOTIDE SEQUENCE [LARGE SCALE GENOMIC DNA]</scope>
    <source>
        <strain evidence="5 6">H044680328</strain>
    </source>
</reference>
<dbReference type="Gene3D" id="3.40.50.1000">
    <property type="entry name" value="HAD superfamily/HAD-like"/>
    <property type="match status" value="1"/>
</dbReference>
<dbReference type="NCBIfam" id="TIGR01549">
    <property type="entry name" value="HAD-SF-IA-v1"/>
    <property type="match status" value="1"/>
</dbReference>
<dbReference type="STRING" id="123899.SAMEA3906487_01584"/>
<dbReference type="eggNOG" id="COG0546">
    <property type="taxonomic scope" value="Bacteria"/>
</dbReference>
<dbReference type="InterPro" id="IPR023198">
    <property type="entry name" value="PGP-like_dom2"/>
</dbReference>
<proteinExistence type="inferred from homology"/>
<dbReference type="InterPro" id="IPR050155">
    <property type="entry name" value="HAD-like_hydrolase_sf"/>
</dbReference>
<dbReference type="PANTHER" id="PTHR43434:SF1">
    <property type="entry name" value="PHOSPHOGLYCOLATE PHOSPHATASE"/>
    <property type="match status" value="1"/>
</dbReference>
<dbReference type="Pfam" id="PF13419">
    <property type="entry name" value="HAD_2"/>
    <property type="match status" value="1"/>
</dbReference>
<dbReference type="OrthoDB" id="9807630at2"/>
<name>A0A157RUR8_9BORD</name>
<keyword evidence="6" id="KW-1185">Reference proteome</keyword>
<dbReference type="AlphaFoldDB" id="A0A157RUR8"/>
<protein>
    <recommendedName>
        <fullName evidence="4">phosphoglycolate phosphatase</fullName>
        <ecNumber evidence="4">3.1.3.18</ecNumber>
    </recommendedName>
</protein>
<comment type="catalytic activity">
    <reaction evidence="1">
        <text>2-phosphoglycolate + H2O = glycolate + phosphate</text>
        <dbReference type="Rhea" id="RHEA:14369"/>
        <dbReference type="ChEBI" id="CHEBI:15377"/>
        <dbReference type="ChEBI" id="CHEBI:29805"/>
        <dbReference type="ChEBI" id="CHEBI:43474"/>
        <dbReference type="ChEBI" id="CHEBI:58033"/>
        <dbReference type="EC" id="3.1.3.18"/>
    </reaction>
</comment>
<evidence type="ECO:0000256" key="4">
    <source>
        <dbReference type="ARBA" id="ARBA00013078"/>
    </source>
</evidence>
<dbReference type="InterPro" id="IPR006439">
    <property type="entry name" value="HAD-SF_hydro_IA"/>
</dbReference>
<dbReference type="KEGG" id="btrm:SAMEA390648701584"/>
<organism evidence="5 6">
    <name type="scientific">Bordetella trematum</name>
    <dbReference type="NCBI Taxonomy" id="123899"/>
    <lineage>
        <taxon>Bacteria</taxon>
        <taxon>Pseudomonadati</taxon>
        <taxon>Pseudomonadota</taxon>
        <taxon>Betaproteobacteria</taxon>
        <taxon>Burkholderiales</taxon>
        <taxon>Alcaligenaceae</taxon>
        <taxon>Bordetella</taxon>
    </lineage>
</organism>
<accession>A0A157RUR8</accession>
<dbReference type="PANTHER" id="PTHR43434">
    <property type="entry name" value="PHOSPHOGLYCOLATE PHOSPHATASE"/>
    <property type="match status" value="1"/>
</dbReference>
<dbReference type="SUPFAM" id="SSF56784">
    <property type="entry name" value="HAD-like"/>
    <property type="match status" value="1"/>
</dbReference>
<dbReference type="SFLD" id="SFLDS00003">
    <property type="entry name" value="Haloacid_Dehalogenase"/>
    <property type="match status" value="1"/>
</dbReference>
<evidence type="ECO:0000313" key="6">
    <source>
        <dbReference type="Proteomes" id="UP000076825"/>
    </source>
</evidence>
<dbReference type="Proteomes" id="UP000076825">
    <property type="component" value="Chromosome 1"/>
</dbReference>
<dbReference type="InterPro" id="IPR023214">
    <property type="entry name" value="HAD_sf"/>
</dbReference>
<dbReference type="Gene3D" id="1.10.150.240">
    <property type="entry name" value="Putative phosphatase, domain 2"/>
    <property type="match status" value="1"/>
</dbReference>
<dbReference type="SFLD" id="SFLDG01129">
    <property type="entry name" value="C1.5:_HAD__Beta-PGM__Phosphata"/>
    <property type="match status" value="1"/>
</dbReference>
<dbReference type="InterPro" id="IPR041492">
    <property type="entry name" value="HAD_2"/>
</dbReference>
<dbReference type="GO" id="GO:0006281">
    <property type="term" value="P:DNA repair"/>
    <property type="evidence" value="ECO:0007669"/>
    <property type="project" value="TreeGrafter"/>
</dbReference>
<dbReference type="PRINTS" id="PR00413">
    <property type="entry name" value="HADHALOGNASE"/>
</dbReference>
<dbReference type="GO" id="GO:0005829">
    <property type="term" value="C:cytosol"/>
    <property type="evidence" value="ECO:0007669"/>
    <property type="project" value="TreeGrafter"/>
</dbReference>
<dbReference type="PATRIC" id="fig|123899.6.peg.1564"/>
<dbReference type="EC" id="3.1.3.18" evidence="4"/>
<evidence type="ECO:0000256" key="1">
    <source>
        <dbReference type="ARBA" id="ARBA00000830"/>
    </source>
</evidence>
<comment type="similarity">
    <text evidence="3">Belongs to the HAD-like hydrolase superfamily. CbbY/CbbZ/Gph/YieH family.</text>
</comment>
<evidence type="ECO:0000313" key="5">
    <source>
        <dbReference type="EMBL" id="SAI68940.1"/>
    </source>
</evidence>
<dbReference type="EMBL" id="LT546645">
    <property type="protein sequence ID" value="SAI68940.1"/>
    <property type="molecule type" value="Genomic_DNA"/>
</dbReference>
<sequence>MFTVSSYSITRVAVMMHHTAYSTIVFDLDGTLLDTWPGLLQIVRHAAPGQARLDTAALRRALSLGIAPMFERAAAQLALSAPAAAAFVAGCAQHLPQQAPAYEGCETLLNTLRAAGLTLALCTNRDRASTLALLQARGWLAHFSHIHCLGDGLPAKPDPAPLLATLARLDCPPAQALFVGDSRIDAQCAANSGLTFAAHLGGYHSDLAELAPAALHYDHPRHLLRWLAQTHPRMLETEHG</sequence>
<evidence type="ECO:0000256" key="3">
    <source>
        <dbReference type="ARBA" id="ARBA00006171"/>
    </source>
</evidence>
<dbReference type="GO" id="GO:0008967">
    <property type="term" value="F:phosphoglycolate phosphatase activity"/>
    <property type="evidence" value="ECO:0007669"/>
    <property type="project" value="UniProtKB-EC"/>
</dbReference>
<evidence type="ECO:0000256" key="2">
    <source>
        <dbReference type="ARBA" id="ARBA00004818"/>
    </source>
</evidence>
<keyword evidence="5" id="KW-0378">Hydrolase</keyword>